<dbReference type="AlphaFoldDB" id="A0A401G8L4"/>
<dbReference type="GO" id="GO:0052929">
    <property type="term" value="F:ATP:3'-cytidine-cytidine-tRNA adenylyltransferase activity"/>
    <property type="evidence" value="ECO:0007669"/>
    <property type="project" value="TreeGrafter"/>
</dbReference>
<name>A0A401G8L4_9APHY</name>
<dbReference type="SUPFAM" id="SSF81301">
    <property type="entry name" value="Nucleotidyltransferase"/>
    <property type="match status" value="1"/>
</dbReference>
<evidence type="ECO:0000256" key="5">
    <source>
        <dbReference type="RuleBase" id="RU003953"/>
    </source>
</evidence>
<dbReference type="PANTHER" id="PTHR13734">
    <property type="entry name" value="TRNA-NUCLEOTIDYLTRANSFERASE"/>
    <property type="match status" value="1"/>
</dbReference>
<feature type="region of interest" description="Disordered" evidence="6">
    <location>
        <begin position="533"/>
        <end position="555"/>
    </location>
</feature>
<evidence type="ECO:0000259" key="8">
    <source>
        <dbReference type="Pfam" id="PF12627"/>
    </source>
</evidence>
<dbReference type="GO" id="GO:0003723">
    <property type="term" value="F:RNA binding"/>
    <property type="evidence" value="ECO:0007669"/>
    <property type="project" value="UniProtKB-KW"/>
</dbReference>
<comment type="similarity">
    <text evidence="1 5">Belongs to the tRNA nucleotidyltransferase/poly(A) polymerase family.</text>
</comment>
<feature type="domain" description="Poly A polymerase head" evidence="7">
    <location>
        <begin position="33"/>
        <end position="173"/>
    </location>
</feature>
<dbReference type="InParanoid" id="A0A401G8L4"/>
<keyword evidence="2 5" id="KW-0808">Transferase</keyword>
<keyword evidence="4 5" id="KW-0694">RNA-binding</keyword>
<dbReference type="GeneID" id="38775421"/>
<evidence type="ECO:0000313" key="9">
    <source>
        <dbReference type="EMBL" id="GBE78504.1"/>
    </source>
</evidence>
<evidence type="ECO:0000256" key="1">
    <source>
        <dbReference type="ARBA" id="ARBA00007265"/>
    </source>
</evidence>
<dbReference type="GO" id="GO:0001680">
    <property type="term" value="P:tRNA 3'-terminal CCA addition"/>
    <property type="evidence" value="ECO:0007669"/>
    <property type="project" value="TreeGrafter"/>
</dbReference>
<dbReference type="Gene3D" id="3.30.460.10">
    <property type="entry name" value="Beta Polymerase, domain 2"/>
    <property type="match status" value="1"/>
</dbReference>
<dbReference type="GO" id="GO:0000166">
    <property type="term" value="F:nucleotide binding"/>
    <property type="evidence" value="ECO:0007669"/>
    <property type="project" value="UniProtKB-KW"/>
</dbReference>
<reference evidence="9 10" key="1">
    <citation type="journal article" date="2018" name="Sci. Rep.">
        <title>Genome sequence of the cauliflower mushroom Sparassis crispa (Hanabiratake) and its association with beneficial usage.</title>
        <authorList>
            <person name="Kiyama R."/>
            <person name="Furutani Y."/>
            <person name="Kawaguchi K."/>
            <person name="Nakanishi T."/>
        </authorList>
    </citation>
    <scope>NUCLEOTIDE SEQUENCE [LARGE SCALE GENOMIC DNA]</scope>
</reference>
<feature type="domain" description="tRNA nucleotidyltransferase/poly(A) polymerase RNA and SrmB- binding" evidence="8">
    <location>
        <begin position="222"/>
        <end position="259"/>
    </location>
</feature>
<dbReference type="InterPro" id="IPR032828">
    <property type="entry name" value="PolyA_RNA-bd"/>
</dbReference>
<dbReference type="FunFam" id="3.30.460.10:FF:000019">
    <property type="entry name" value="tRNA nucleotidyltransferase cca2"/>
    <property type="match status" value="1"/>
</dbReference>
<dbReference type="EMBL" id="BFAD01000001">
    <property type="protein sequence ID" value="GBE78504.1"/>
    <property type="molecule type" value="Genomic_DNA"/>
</dbReference>
<sequence length="555" mass="61687">MEIKLTEAEDELCTLLDECTRRIKEKKGLETTCRIAGGWVRDKLLGHQSHDIDIALQDMMGMTFAEHFVTYCRSVKHISVKNIAKIESNPDQSKHLETAKTTVLDLELDFVNLRSEEYAEHSRIPTQVAFGTPLQDALRRDITINALFYNVHSRVVEDHTGKGLDDMRSGTIRTPLPPKETFSDDPLRVIRCIRFASRYGFDMVPELQEAAQDPEIQEALASKISRERVGEELDKMMRGRDPLHAIKLIKDLSLFSSIFHIPQNIAVTLSARPAPQDTALAAASYLYAFLNPTLPNLSSIVPLSFPPLHHLLLSGTASEPSPISRLYLACALTPYRGVTCLDSKDKIQLAVEPAIREGLKLGVQHHYLDGIPTLFAAVDKLGNAVVGKGHEQPAAQWDRAAIGLLLREKVVHNPNIGSTWSISLLFSLVQELVPLWDIERDEFDAEEATKRVIAYNELVARIEELKLPAAVDAKPILDGRTVMRTLGTATPGPWTGDVLSRVVEWQLRHPEGSTDECQNWLISEKAAGRINIVTNTSGSKRKDGSGGKSAKKAKR</sequence>
<proteinExistence type="inferred from homology"/>
<evidence type="ECO:0000259" key="7">
    <source>
        <dbReference type="Pfam" id="PF01743"/>
    </source>
</evidence>
<dbReference type="Pfam" id="PF12627">
    <property type="entry name" value="PolyA_pol_RNAbd"/>
    <property type="match status" value="1"/>
</dbReference>
<keyword evidence="3" id="KW-0547">Nucleotide-binding</keyword>
<evidence type="ECO:0000313" key="10">
    <source>
        <dbReference type="Proteomes" id="UP000287166"/>
    </source>
</evidence>
<dbReference type="PANTHER" id="PTHR13734:SF5">
    <property type="entry name" value="CCA TRNA NUCLEOTIDYLTRANSFERASE, MITOCHONDRIAL"/>
    <property type="match status" value="1"/>
</dbReference>
<dbReference type="RefSeq" id="XP_027609417.1">
    <property type="nucleotide sequence ID" value="XM_027753616.1"/>
</dbReference>
<dbReference type="InterPro" id="IPR002646">
    <property type="entry name" value="PolA_pol_head_dom"/>
</dbReference>
<accession>A0A401G8L4</accession>
<dbReference type="OrthoDB" id="445712at2759"/>
<dbReference type="GO" id="GO:0052927">
    <property type="term" value="F:CC tRNA cytidylyltransferase activity"/>
    <property type="evidence" value="ECO:0007669"/>
    <property type="project" value="TreeGrafter"/>
</dbReference>
<dbReference type="InterPro" id="IPR043519">
    <property type="entry name" value="NT_sf"/>
</dbReference>
<dbReference type="SUPFAM" id="SSF81891">
    <property type="entry name" value="Poly A polymerase C-terminal region-like"/>
    <property type="match status" value="1"/>
</dbReference>
<dbReference type="Gene3D" id="1.10.3090.10">
    <property type="entry name" value="cca-adding enzyme, domain 2"/>
    <property type="match status" value="1"/>
</dbReference>
<dbReference type="STRING" id="139825.A0A401G8L4"/>
<dbReference type="Pfam" id="PF01743">
    <property type="entry name" value="PolyA_pol"/>
    <property type="match status" value="1"/>
</dbReference>
<evidence type="ECO:0000256" key="2">
    <source>
        <dbReference type="ARBA" id="ARBA00022679"/>
    </source>
</evidence>
<organism evidence="9 10">
    <name type="scientific">Sparassis crispa</name>
    <dbReference type="NCBI Taxonomy" id="139825"/>
    <lineage>
        <taxon>Eukaryota</taxon>
        <taxon>Fungi</taxon>
        <taxon>Dikarya</taxon>
        <taxon>Basidiomycota</taxon>
        <taxon>Agaricomycotina</taxon>
        <taxon>Agaricomycetes</taxon>
        <taxon>Polyporales</taxon>
        <taxon>Sparassidaceae</taxon>
        <taxon>Sparassis</taxon>
    </lineage>
</organism>
<keyword evidence="10" id="KW-1185">Reference proteome</keyword>
<gene>
    <name evidence="9" type="ORF">SCP_0113930</name>
</gene>
<comment type="caution">
    <text evidence="9">The sequence shown here is derived from an EMBL/GenBank/DDBJ whole genome shotgun (WGS) entry which is preliminary data.</text>
</comment>
<protein>
    <submittedName>
        <fullName evidence="9">CCA tRNA nucleotidyltransferase, mitochondrial</fullName>
    </submittedName>
</protein>
<dbReference type="FunCoup" id="A0A401G8L4">
    <property type="interactions" value="534"/>
</dbReference>
<dbReference type="Proteomes" id="UP000287166">
    <property type="component" value="Unassembled WGS sequence"/>
</dbReference>
<dbReference type="GO" id="GO:0005739">
    <property type="term" value="C:mitochondrion"/>
    <property type="evidence" value="ECO:0007669"/>
    <property type="project" value="UniProtKB-ARBA"/>
</dbReference>
<evidence type="ECO:0000256" key="6">
    <source>
        <dbReference type="SAM" id="MobiDB-lite"/>
    </source>
</evidence>
<evidence type="ECO:0000256" key="4">
    <source>
        <dbReference type="ARBA" id="ARBA00022884"/>
    </source>
</evidence>
<evidence type="ECO:0000256" key="3">
    <source>
        <dbReference type="ARBA" id="ARBA00022741"/>
    </source>
</evidence>
<dbReference type="CDD" id="cd05398">
    <property type="entry name" value="NT_ClassII-CCAase"/>
    <property type="match status" value="1"/>
</dbReference>